<dbReference type="Proteomes" id="UP000037069">
    <property type="component" value="Unassembled WGS sequence"/>
</dbReference>
<name>A0A0L0BSJ2_LUCCU</name>
<comment type="caution">
    <text evidence="1">The sequence shown here is derived from an EMBL/GenBank/DDBJ whole genome shotgun (WGS) entry which is preliminary data.</text>
</comment>
<organism evidence="1 2">
    <name type="scientific">Lucilia cuprina</name>
    <name type="common">Green bottle fly</name>
    <name type="synonym">Australian sheep blowfly</name>
    <dbReference type="NCBI Taxonomy" id="7375"/>
    <lineage>
        <taxon>Eukaryota</taxon>
        <taxon>Metazoa</taxon>
        <taxon>Ecdysozoa</taxon>
        <taxon>Arthropoda</taxon>
        <taxon>Hexapoda</taxon>
        <taxon>Insecta</taxon>
        <taxon>Pterygota</taxon>
        <taxon>Neoptera</taxon>
        <taxon>Endopterygota</taxon>
        <taxon>Diptera</taxon>
        <taxon>Brachycera</taxon>
        <taxon>Muscomorpha</taxon>
        <taxon>Oestroidea</taxon>
        <taxon>Calliphoridae</taxon>
        <taxon>Luciliinae</taxon>
        <taxon>Lucilia</taxon>
    </lineage>
</organism>
<dbReference type="AlphaFoldDB" id="A0A0L0BSJ2"/>
<evidence type="ECO:0000313" key="2">
    <source>
        <dbReference type="Proteomes" id="UP000037069"/>
    </source>
</evidence>
<proteinExistence type="predicted"/>
<protein>
    <submittedName>
        <fullName evidence="1">Uncharacterized protein</fullName>
    </submittedName>
</protein>
<reference evidence="1 2" key="1">
    <citation type="journal article" date="2015" name="Nat. Commun.">
        <title>Lucilia cuprina genome unlocks parasitic fly biology to underpin future interventions.</title>
        <authorList>
            <person name="Anstead C.A."/>
            <person name="Korhonen P.K."/>
            <person name="Young N.D."/>
            <person name="Hall R.S."/>
            <person name="Jex A.R."/>
            <person name="Murali S.C."/>
            <person name="Hughes D.S."/>
            <person name="Lee S.F."/>
            <person name="Perry T."/>
            <person name="Stroehlein A.J."/>
            <person name="Ansell B.R."/>
            <person name="Breugelmans B."/>
            <person name="Hofmann A."/>
            <person name="Qu J."/>
            <person name="Dugan S."/>
            <person name="Lee S.L."/>
            <person name="Chao H."/>
            <person name="Dinh H."/>
            <person name="Han Y."/>
            <person name="Doddapaneni H.V."/>
            <person name="Worley K.C."/>
            <person name="Muzny D.M."/>
            <person name="Ioannidis P."/>
            <person name="Waterhouse R.M."/>
            <person name="Zdobnov E.M."/>
            <person name="James P.J."/>
            <person name="Bagnall N.H."/>
            <person name="Kotze A.C."/>
            <person name="Gibbs R.A."/>
            <person name="Richards S."/>
            <person name="Batterham P."/>
            <person name="Gasser R.B."/>
        </authorList>
    </citation>
    <scope>NUCLEOTIDE SEQUENCE [LARGE SCALE GENOMIC DNA]</scope>
    <source>
        <strain evidence="1 2">LS</strain>
        <tissue evidence="1">Full body</tissue>
    </source>
</reference>
<evidence type="ECO:0000313" key="1">
    <source>
        <dbReference type="EMBL" id="KNC22981.1"/>
    </source>
</evidence>
<sequence length="160" mass="18586">MTEKTLNPKFNKPNKFQHARRLTEMYCIDLQPFSIVEREAFQKYLKFYDPNINFPSSYEVSSTALNDVYKRFQLRDIKQTFPPLSAVNLLRFFVWMKLWVLNERSVAADVYGAVNIRTAILLNSADAQILFHQLLTGVAALEKTLPRVGVPQLKMGNQRQ</sequence>
<dbReference type="EMBL" id="JRES01001427">
    <property type="protein sequence ID" value="KNC22981.1"/>
    <property type="molecule type" value="Genomic_DNA"/>
</dbReference>
<gene>
    <name evidence="1" type="ORF">FF38_03593</name>
</gene>
<keyword evidence="2" id="KW-1185">Reference proteome</keyword>
<dbReference type="SUPFAM" id="SSF140996">
    <property type="entry name" value="Hermes dimerisation domain"/>
    <property type="match status" value="1"/>
</dbReference>
<accession>A0A0L0BSJ2</accession>